<protein>
    <recommendedName>
        <fullName evidence="4">SAM domain-containing protein</fullName>
    </recommendedName>
</protein>
<feature type="compositionally biased region" description="Basic and acidic residues" evidence="1">
    <location>
        <begin position="743"/>
        <end position="793"/>
    </location>
</feature>
<feature type="compositionally biased region" description="Basic residues" evidence="1">
    <location>
        <begin position="472"/>
        <end position="486"/>
    </location>
</feature>
<evidence type="ECO:0000256" key="1">
    <source>
        <dbReference type="SAM" id="MobiDB-lite"/>
    </source>
</evidence>
<feature type="compositionally biased region" description="Basic and acidic residues" evidence="1">
    <location>
        <begin position="700"/>
        <end position="736"/>
    </location>
</feature>
<feature type="region of interest" description="Disordered" evidence="1">
    <location>
        <begin position="165"/>
        <end position="266"/>
    </location>
</feature>
<feature type="compositionally biased region" description="Low complexity" evidence="1">
    <location>
        <begin position="398"/>
        <end position="407"/>
    </location>
</feature>
<dbReference type="EMBL" id="HBHJ01028288">
    <property type="protein sequence ID" value="CAD9707728.1"/>
    <property type="molecule type" value="Transcribed_RNA"/>
</dbReference>
<evidence type="ECO:0000313" key="2">
    <source>
        <dbReference type="EMBL" id="CAD9707727.1"/>
    </source>
</evidence>
<feature type="compositionally biased region" description="Basic and acidic residues" evidence="1">
    <location>
        <begin position="172"/>
        <end position="181"/>
    </location>
</feature>
<feature type="compositionally biased region" description="Low complexity" evidence="1">
    <location>
        <begin position="683"/>
        <end position="698"/>
    </location>
</feature>
<feature type="compositionally biased region" description="Low complexity" evidence="1">
    <location>
        <begin position="452"/>
        <end position="471"/>
    </location>
</feature>
<gene>
    <name evidence="2" type="ORF">RMAR1173_LOCUS18718</name>
    <name evidence="3" type="ORF">RMAR1173_LOCUS18719</name>
</gene>
<feature type="compositionally biased region" description="Low complexity" evidence="1">
    <location>
        <begin position="375"/>
        <end position="386"/>
    </location>
</feature>
<feature type="compositionally biased region" description="Polar residues" evidence="1">
    <location>
        <begin position="359"/>
        <end position="368"/>
    </location>
</feature>
<feature type="region of interest" description="Disordered" evidence="1">
    <location>
        <begin position="118"/>
        <end position="140"/>
    </location>
</feature>
<evidence type="ECO:0008006" key="4">
    <source>
        <dbReference type="Google" id="ProtNLM"/>
    </source>
</evidence>
<feature type="region of interest" description="Disordered" evidence="1">
    <location>
        <begin position="1"/>
        <end position="20"/>
    </location>
</feature>
<dbReference type="AlphaFoldDB" id="A0A6U1CGQ4"/>
<dbReference type="EMBL" id="HBHJ01028287">
    <property type="protein sequence ID" value="CAD9707727.1"/>
    <property type="molecule type" value="Transcribed_RNA"/>
</dbReference>
<feature type="compositionally biased region" description="Basic residues" evidence="1">
    <location>
        <begin position="671"/>
        <end position="682"/>
    </location>
</feature>
<accession>A0A6U1CGQ4</accession>
<feature type="compositionally biased region" description="Pro residues" evidence="1">
    <location>
        <begin position="439"/>
        <end position="451"/>
    </location>
</feature>
<feature type="compositionally biased region" description="Low complexity" evidence="1">
    <location>
        <begin position="521"/>
        <end position="550"/>
    </location>
</feature>
<evidence type="ECO:0000313" key="3">
    <source>
        <dbReference type="EMBL" id="CAD9707728.1"/>
    </source>
</evidence>
<feature type="region of interest" description="Disordered" evidence="1">
    <location>
        <begin position="901"/>
        <end position="928"/>
    </location>
</feature>
<feature type="compositionally biased region" description="Pro residues" evidence="1">
    <location>
        <begin position="387"/>
        <end position="397"/>
    </location>
</feature>
<feature type="compositionally biased region" description="Low complexity" evidence="1">
    <location>
        <begin position="586"/>
        <end position="618"/>
    </location>
</feature>
<feature type="compositionally biased region" description="Low complexity" evidence="1">
    <location>
        <begin position="643"/>
        <end position="670"/>
    </location>
</feature>
<reference evidence="3" key="1">
    <citation type="submission" date="2021-01" db="EMBL/GenBank/DDBJ databases">
        <authorList>
            <person name="Corre E."/>
            <person name="Pelletier E."/>
            <person name="Niang G."/>
            <person name="Scheremetjew M."/>
            <person name="Finn R."/>
            <person name="Kale V."/>
            <person name="Holt S."/>
            <person name="Cochrane G."/>
            <person name="Meng A."/>
            <person name="Brown T."/>
            <person name="Cohen L."/>
        </authorList>
    </citation>
    <scope>NUCLEOTIDE SEQUENCE</scope>
    <source>
        <strain evidence="3">CCMP1243</strain>
    </source>
</reference>
<proteinExistence type="predicted"/>
<feature type="region of interest" description="Disordered" evidence="1">
    <location>
        <begin position="302"/>
        <end position="795"/>
    </location>
</feature>
<sequence>MSSRSRSPGGMVPRRAYSLGAREHDVSRRKSFAAAEGLLVVAEDTPADGGTVLAPVGGGSAGPEKLVSLLDELGLSHFKEELHERKVETLVDLLDLDEQAMVEMGMPRIKVRKLRRKTIESTRPSHPPRRSHSFTALSRPVSPVPSLMRIKERVFARKSLAEAGFYDGGDGSDIRPAPDSKPKRKPRRGSRGSILGGRRKLTPKDVKHRTRSFQQVVKAVQRARTMSKQDKKPEQTPEVEEEGDSPTPAQPSPSSRVERIVTTSDQPVTPEDVVPLIVPTLTFTRNSVVLARQRSLERFESAQNTSMDASLPVLDDNVELPPGIEYGESPPQQRGPHGASLRKQGSKNTSLLSVFPTVNDLSPAQSPRNSPPRIPASKATPAAKAPEPSPAPAPAPMAIPADAAARPTSPPPPPPATPPKADKPSPAAVSPKAKEEVAPPAPPISSPPPLEPSSTFSPSTSSSLSPSPGKSPSKKVRTPPRPRGSPRNKSSPGANNKPVAPPRRRSSSQQSGAAARRRSSNRSTTSTIGGPSSSSSVGARKTGSSATSTRRTGDKPSSQETKTARAPGTRKKEPTPPPAVGDDVAKSSLASLASAFSNGAGASPHPSSATVAASSTSSFEAQEEASPARQRLPSPSADRKRTSSPSPARTRPPAVAPGSSPVGKPASPKGSPKKPPPRKRSSRAVGATAPAPRNTTPPKVAEEHQRKEKGDEAKKKMGSEAALKMKEEEEDVKGNGEESSPSVKEESQQPEPSVKKESQQPEEVPTDREQEQHARPQEQRQQQEEEEEEKSRSEGLVSEATVVMIKSARKVLKHTSHYNIHGKIFTTQQSRLRWNKTAEVLEIEHYKDMPEDVHTAMWYTLEEWTAMEEQNLREIWDEQLRAEMERNGFIDPGFEFDGDYDSEPEWDGTDMPQYFPENQAGSMHGRAGDDMRLDRDNLMFDGKDLLTF</sequence>
<feature type="compositionally biased region" description="Pro residues" evidence="1">
    <location>
        <begin position="408"/>
        <end position="418"/>
    </location>
</feature>
<feature type="compositionally biased region" description="Basic residues" evidence="1">
    <location>
        <begin position="197"/>
        <end position="211"/>
    </location>
</feature>
<name>A0A6U1CGQ4_9STRA</name>
<organism evidence="3">
    <name type="scientific">Rhizochromulina marina</name>
    <dbReference type="NCBI Taxonomy" id="1034831"/>
    <lineage>
        <taxon>Eukaryota</taxon>
        <taxon>Sar</taxon>
        <taxon>Stramenopiles</taxon>
        <taxon>Ochrophyta</taxon>
        <taxon>Dictyochophyceae</taxon>
        <taxon>Rhizochromulinales</taxon>
        <taxon>Rhizochromulina</taxon>
    </lineage>
</organism>